<feature type="transmembrane region" description="Helical" evidence="6">
    <location>
        <begin position="337"/>
        <end position="357"/>
    </location>
</feature>
<feature type="transmembrane region" description="Helical" evidence="6">
    <location>
        <begin position="174"/>
        <end position="192"/>
    </location>
</feature>
<feature type="signal peptide" evidence="6">
    <location>
        <begin position="1"/>
        <end position="31"/>
    </location>
</feature>
<dbReference type="Proteomes" id="UP000696485">
    <property type="component" value="Unassembled WGS sequence"/>
</dbReference>
<dbReference type="GO" id="GO:0005794">
    <property type="term" value="C:Golgi apparatus"/>
    <property type="evidence" value="ECO:0007669"/>
    <property type="project" value="TreeGrafter"/>
</dbReference>
<accession>A0A9P5VNX8</accession>
<keyword evidence="4 6" id="KW-1133">Transmembrane helix</keyword>
<comment type="subcellular location">
    <subcellularLocation>
        <location evidence="1 6">Membrane</location>
        <topology evidence="1 6">Multi-pass membrane protein</topology>
    </subcellularLocation>
</comment>
<protein>
    <recommendedName>
        <fullName evidence="6">GDT1 family protein</fullName>
    </recommendedName>
</protein>
<dbReference type="AlphaFoldDB" id="A0A9P5VNX8"/>
<evidence type="ECO:0000256" key="3">
    <source>
        <dbReference type="ARBA" id="ARBA00022692"/>
    </source>
</evidence>
<evidence type="ECO:0000256" key="6">
    <source>
        <dbReference type="RuleBase" id="RU365102"/>
    </source>
</evidence>
<dbReference type="PROSITE" id="PS01214">
    <property type="entry name" value="UPF0016"/>
    <property type="match status" value="1"/>
</dbReference>
<comment type="similarity">
    <text evidence="2 6">Belongs to the GDT1 family.</text>
</comment>
<keyword evidence="3 6" id="KW-0812">Transmembrane</keyword>
<dbReference type="GO" id="GO:0032472">
    <property type="term" value="P:Golgi calcium ion transport"/>
    <property type="evidence" value="ECO:0007669"/>
    <property type="project" value="TreeGrafter"/>
</dbReference>
<evidence type="ECO:0000256" key="5">
    <source>
        <dbReference type="ARBA" id="ARBA00023136"/>
    </source>
</evidence>
<feature type="transmembrane region" description="Helical" evidence="6">
    <location>
        <begin position="142"/>
        <end position="162"/>
    </location>
</feature>
<keyword evidence="5 6" id="KW-0472">Membrane</keyword>
<evidence type="ECO:0000313" key="7">
    <source>
        <dbReference type="EMBL" id="KAF9334569.1"/>
    </source>
</evidence>
<feature type="chain" id="PRO_5040535650" description="GDT1 family protein" evidence="6">
    <location>
        <begin position="32"/>
        <end position="359"/>
    </location>
</feature>
<dbReference type="GO" id="GO:0015085">
    <property type="term" value="F:calcium ion transmembrane transporter activity"/>
    <property type="evidence" value="ECO:0007669"/>
    <property type="project" value="TreeGrafter"/>
</dbReference>
<keyword evidence="8" id="KW-1185">Reference proteome</keyword>
<reference evidence="7" key="1">
    <citation type="journal article" date="2020" name="Fungal Divers.">
        <title>Resolving the Mortierellaceae phylogeny through synthesis of multi-gene phylogenetics and phylogenomics.</title>
        <authorList>
            <person name="Vandepol N."/>
            <person name="Liber J."/>
            <person name="Desiro A."/>
            <person name="Na H."/>
            <person name="Kennedy M."/>
            <person name="Barry K."/>
            <person name="Grigoriev I.V."/>
            <person name="Miller A.N."/>
            <person name="O'Donnell K."/>
            <person name="Stajich J.E."/>
            <person name="Bonito G."/>
        </authorList>
    </citation>
    <scope>NUCLEOTIDE SEQUENCE</scope>
    <source>
        <strain evidence="7">NVP1</strain>
    </source>
</reference>
<name>A0A9P5VNX8_9FUNG</name>
<dbReference type="InterPro" id="IPR049555">
    <property type="entry name" value="GDT1-like_CS"/>
</dbReference>
<dbReference type="InterPro" id="IPR001727">
    <property type="entry name" value="GDT1-like"/>
</dbReference>
<evidence type="ECO:0000313" key="8">
    <source>
        <dbReference type="Proteomes" id="UP000696485"/>
    </source>
</evidence>
<dbReference type="Pfam" id="PF01169">
    <property type="entry name" value="GDT1"/>
    <property type="match status" value="2"/>
</dbReference>
<keyword evidence="6" id="KW-0732">Signal</keyword>
<evidence type="ECO:0000256" key="4">
    <source>
        <dbReference type="ARBA" id="ARBA00022989"/>
    </source>
</evidence>
<gene>
    <name evidence="7" type="ORF">BG006_001929</name>
</gene>
<dbReference type="PANTHER" id="PTHR12608">
    <property type="entry name" value="TRANSMEMBRANE PROTEIN HTP-1 RELATED"/>
    <property type="match status" value="1"/>
</dbReference>
<dbReference type="GO" id="GO:0032468">
    <property type="term" value="P:Golgi calcium ion homeostasis"/>
    <property type="evidence" value="ECO:0007669"/>
    <property type="project" value="TreeGrafter"/>
</dbReference>
<dbReference type="GO" id="GO:0005384">
    <property type="term" value="F:manganese ion transmembrane transporter activity"/>
    <property type="evidence" value="ECO:0007669"/>
    <property type="project" value="TreeGrafter"/>
</dbReference>
<evidence type="ECO:0000256" key="1">
    <source>
        <dbReference type="ARBA" id="ARBA00004141"/>
    </source>
</evidence>
<organism evidence="7 8">
    <name type="scientific">Podila minutissima</name>
    <dbReference type="NCBI Taxonomy" id="64525"/>
    <lineage>
        <taxon>Eukaryota</taxon>
        <taxon>Fungi</taxon>
        <taxon>Fungi incertae sedis</taxon>
        <taxon>Mucoromycota</taxon>
        <taxon>Mortierellomycotina</taxon>
        <taxon>Mortierellomycetes</taxon>
        <taxon>Mortierellales</taxon>
        <taxon>Mortierellaceae</taxon>
        <taxon>Podila</taxon>
    </lineage>
</organism>
<dbReference type="EMBL" id="JAAAUY010000141">
    <property type="protein sequence ID" value="KAF9334569.1"/>
    <property type="molecule type" value="Genomic_DNA"/>
</dbReference>
<comment type="caution">
    <text evidence="7">The sequence shown here is derived from an EMBL/GenBank/DDBJ whole genome shotgun (WGS) entry which is preliminary data.</text>
</comment>
<dbReference type="GO" id="GO:0000329">
    <property type="term" value="C:fungal-type vacuole membrane"/>
    <property type="evidence" value="ECO:0007669"/>
    <property type="project" value="TreeGrafter"/>
</dbReference>
<proteinExistence type="inferred from homology"/>
<feature type="transmembrane region" description="Helical" evidence="6">
    <location>
        <begin position="304"/>
        <end position="325"/>
    </location>
</feature>
<sequence length="359" mass="38789">MTRMPRFKLAAVLATALVCLAISSTSHTANAAIANIAPRAEDLESFKFSPNNDFEDAPGSFDKKARAVDEFGDYGADNSPETNNNKGDDLVPGLSNSNLGGIELNSEEAQSFFLSLAMIMVSEIGDKTFLIAAIMAMKHPRLLVFSAALSALAIMSVLSAAFGHAVPNLIPRTYTNYLAALLFFCFGIRMFYDGYYMTEEDAAHELEEVTQELQDKEDFEMLQRAEAGANTDENATDSSVLVGMNMEGKSSSSKGKKESSGLVNLFQLLFSPVFVQTFIMTFLAEWGDRSQIATIALAAAHDMAWVSVGAVFGHSLCTGVAVIGGRMLASRISVRTVTLAGAVVFEIFAVISLYEAYYE</sequence>
<evidence type="ECO:0000256" key="2">
    <source>
        <dbReference type="ARBA" id="ARBA00009190"/>
    </source>
</evidence>
<feature type="transmembrane region" description="Helical" evidence="6">
    <location>
        <begin position="262"/>
        <end position="284"/>
    </location>
</feature>
<dbReference type="PANTHER" id="PTHR12608:SF1">
    <property type="entry name" value="TRANSMEMBRANE PROTEIN 165"/>
    <property type="match status" value="1"/>
</dbReference>